<dbReference type="Proteomes" id="UP001195914">
    <property type="component" value="Unassembled WGS sequence"/>
</dbReference>
<evidence type="ECO:0000313" key="1">
    <source>
        <dbReference type="EMBL" id="KAK1939681.1"/>
    </source>
</evidence>
<protein>
    <submittedName>
        <fullName evidence="1">Uncharacterized protein</fullName>
    </submittedName>
</protein>
<dbReference type="AlphaFoldDB" id="A0AAD9LKI5"/>
<sequence length="827" mass="94657">MVHMSDDLSSGESETYVHKYVGNSTLGRWNKLLPHADDNLYFHYDIDLYNYETVEILCPFSKNGDTYLDPIEERMFYTTGFIHDDAVAAKHFPRYRFKSKISAVIDTIRIKGPGSNGEWSISFIGEAKHKQIETMYFDCISLVDGIKTYTATVQINVMPHYEAIKKMERIVIDAHPWLTPSMNLMYYKYPRHGTILNVICKSSERLIKGSKQHIVDKEQVNDGSVIPHDIHSYIFQFNNLTPGALKTSSPHSYCDDVTKNTFALIQQDRTDVITFDWMDSLSDDMAKDYKDKKMFSHPFIIFCNDYSATAIIPIDCPRHVALQNDHIVPIHTLMGNLNYTRYSKSYSALDSSQYYSHRKHSTYCKHEDTAKYIDSPIGFEFPAVCDFNNAFSLDSNGITCSIFVSPQDHVIVRGYTYEEMQPALSDEKSTGRILRKVKNSDGGCEDCFFTSIEDESDANLIVEESKEKKFEETIINFKYSEITYNPRYFAWYDEDVEENETSRPKRVMAVHLSHSVVIPQLDGSLKIQDGKVDSSKPNGCRYFSIPMQGIWKLHLKCSDFFDNSRAGDKIKLYPEGKNTFFPSVESGKVDPKELEVKEFQREFASHGISIYKAPETLHNNDLQLVYDEGKGVWAERKSPAYFICAQENWAAESGSYAVIALDPGYNLDRLYGCGTRPAMFLNNENKVNSDTSCDFTLDNKRTIGFFCPSPIPDHFLKGDQQKWAPATDGSSATTNPYKNMLRCYDRSTAFQRFSKSMVDLKLFDAPQEVGEVRSLWIFRRHHFIRKGQSPILRVMCQCFEMDGQVTATIHLSSGFRRYGTTHSAAPA</sequence>
<name>A0AAD9LKI5_BABDI</name>
<keyword evidence="2" id="KW-1185">Reference proteome</keyword>
<dbReference type="EMBL" id="JAHBMH010000007">
    <property type="protein sequence ID" value="KAK1939681.1"/>
    <property type="molecule type" value="Genomic_DNA"/>
</dbReference>
<comment type="caution">
    <text evidence="1">The sequence shown here is derived from an EMBL/GenBank/DDBJ whole genome shotgun (WGS) entry which is preliminary data.</text>
</comment>
<gene>
    <name evidence="1" type="ORF">X943_002275</name>
</gene>
<reference evidence="1" key="2">
    <citation type="submission" date="2021-05" db="EMBL/GenBank/DDBJ databases">
        <authorList>
            <person name="Pain A."/>
        </authorList>
    </citation>
    <scope>NUCLEOTIDE SEQUENCE</scope>
    <source>
        <strain evidence="1">1802A</strain>
    </source>
</reference>
<organism evidence="1 2">
    <name type="scientific">Babesia divergens</name>
    <dbReference type="NCBI Taxonomy" id="32595"/>
    <lineage>
        <taxon>Eukaryota</taxon>
        <taxon>Sar</taxon>
        <taxon>Alveolata</taxon>
        <taxon>Apicomplexa</taxon>
        <taxon>Aconoidasida</taxon>
        <taxon>Piroplasmida</taxon>
        <taxon>Babesiidae</taxon>
        <taxon>Babesia</taxon>
    </lineage>
</organism>
<accession>A0AAD9LKI5</accession>
<reference evidence="1" key="1">
    <citation type="journal article" date="2014" name="Nucleic Acids Res.">
        <title>The evolutionary dynamics of variant antigen genes in Babesia reveal a history of genomic innovation underlying host-parasite interaction.</title>
        <authorList>
            <person name="Jackson A.P."/>
            <person name="Otto T.D."/>
            <person name="Darby A."/>
            <person name="Ramaprasad A."/>
            <person name="Xia D."/>
            <person name="Echaide I.E."/>
            <person name="Farber M."/>
            <person name="Gahlot S."/>
            <person name="Gamble J."/>
            <person name="Gupta D."/>
            <person name="Gupta Y."/>
            <person name="Jackson L."/>
            <person name="Malandrin L."/>
            <person name="Malas T.B."/>
            <person name="Moussa E."/>
            <person name="Nair M."/>
            <person name="Reid A.J."/>
            <person name="Sanders M."/>
            <person name="Sharma J."/>
            <person name="Tracey A."/>
            <person name="Quail M.A."/>
            <person name="Weir W."/>
            <person name="Wastling J.M."/>
            <person name="Hall N."/>
            <person name="Willadsen P."/>
            <person name="Lingelbach K."/>
            <person name="Shiels B."/>
            <person name="Tait A."/>
            <person name="Berriman M."/>
            <person name="Allred D.R."/>
            <person name="Pain A."/>
        </authorList>
    </citation>
    <scope>NUCLEOTIDE SEQUENCE</scope>
    <source>
        <strain evidence="1">1802A</strain>
    </source>
</reference>
<evidence type="ECO:0000313" key="2">
    <source>
        <dbReference type="Proteomes" id="UP001195914"/>
    </source>
</evidence>
<proteinExistence type="predicted"/>